<protein>
    <submittedName>
        <fullName evidence="1">Uncharacterized protein</fullName>
    </submittedName>
</protein>
<keyword evidence="2" id="KW-1185">Reference proteome</keyword>
<name>A0A448PBM7_9ACTO</name>
<evidence type="ECO:0000313" key="2">
    <source>
        <dbReference type="Proteomes" id="UP000269542"/>
    </source>
</evidence>
<dbReference type="RefSeq" id="WP_126415574.1">
    <property type="nucleotide sequence ID" value="NZ_LR134476.1"/>
</dbReference>
<gene>
    <name evidence="1" type="ORF">NCTC13354_00035</name>
</gene>
<organism evidence="1 2">
    <name type="scientific">Trueperella bialowiezensis</name>
    <dbReference type="NCBI Taxonomy" id="312285"/>
    <lineage>
        <taxon>Bacteria</taxon>
        <taxon>Bacillati</taxon>
        <taxon>Actinomycetota</taxon>
        <taxon>Actinomycetes</taxon>
        <taxon>Actinomycetales</taxon>
        <taxon>Actinomycetaceae</taxon>
        <taxon>Trueperella</taxon>
    </lineage>
</organism>
<dbReference type="Proteomes" id="UP000269542">
    <property type="component" value="Chromosome"/>
</dbReference>
<proteinExistence type="predicted"/>
<evidence type="ECO:0000313" key="1">
    <source>
        <dbReference type="EMBL" id="VEI12361.1"/>
    </source>
</evidence>
<dbReference type="AlphaFoldDB" id="A0A448PBM7"/>
<dbReference type="EMBL" id="LR134476">
    <property type="protein sequence ID" value="VEI12361.1"/>
    <property type="molecule type" value="Genomic_DNA"/>
</dbReference>
<dbReference type="KEGG" id="tbw:NCTC13354_00035"/>
<dbReference type="OrthoDB" id="3266589at2"/>
<sequence length="232" mass="24389">MDKLAIARTVLAQAEQRAGLHVLRSETPQAQLNGEVAASDYHVPQYLQAALPHGIPRRGVVSIRGSNFFALVLAGIASKQNAWVVFLGAPDVGWACAEHLGLQVHRIAHVPNVASQGAQVVSAAIDGFDVVVIGNVVLDARERRVLHRRALSKGTLLIAMNWPHANLEVSCEQLAGRGIEGGIGHVRCVDYAIATRRGTSQISHGADGVAPMAGEHLGGVPSVMAVPNRGGA</sequence>
<accession>A0A448PBM7</accession>
<reference evidence="1 2" key="1">
    <citation type="submission" date="2018-12" db="EMBL/GenBank/DDBJ databases">
        <authorList>
            <consortium name="Pathogen Informatics"/>
        </authorList>
    </citation>
    <scope>NUCLEOTIDE SEQUENCE [LARGE SCALE GENOMIC DNA]</scope>
    <source>
        <strain evidence="1 2">NCTC13354</strain>
    </source>
</reference>